<gene>
    <name evidence="1" type="ORF">SAMN06264855_10140</name>
</gene>
<protein>
    <submittedName>
        <fullName evidence="1">Uncharacterized protein</fullName>
    </submittedName>
</protein>
<evidence type="ECO:0000313" key="1">
    <source>
        <dbReference type="EMBL" id="SNR22978.1"/>
    </source>
</evidence>
<dbReference type="Proteomes" id="UP000198397">
    <property type="component" value="Unassembled WGS sequence"/>
</dbReference>
<accession>A0A238ULR0</accession>
<proteinExistence type="predicted"/>
<organism evidence="1 2">
    <name type="scientific">Halorubrum vacuolatum</name>
    <name type="common">Natronobacterium vacuolatum</name>
    <dbReference type="NCBI Taxonomy" id="63740"/>
    <lineage>
        <taxon>Archaea</taxon>
        <taxon>Methanobacteriati</taxon>
        <taxon>Methanobacteriota</taxon>
        <taxon>Stenosarchaea group</taxon>
        <taxon>Halobacteria</taxon>
        <taxon>Halobacteriales</taxon>
        <taxon>Haloferacaceae</taxon>
        <taxon>Halorubrum</taxon>
    </lineage>
</organism>
<sequence length="138" mass="15886">MNERLLGWFGEADERTLDAVRDAETMRNAVDRDELARKIPSGWTVRSDIVLYGNDTLTDVLVFRHDRTRQELIVLPESNTDPNGPVRFYHHDRNAGYRRELPVRKRSLSSGLSYALDRIERFERVFDGRSAALPGNGI</sequence>
<dbReference type="EMBL" id="FZNQ01000001">
    <property type="protein sequence ID" value="SNR22978.1"/>
    <property type="molecule type" value="Genomic_DNA"/>
</dbReference>
<reference evidence="1 2" key="1">
    <citation type="submission" date="2017-06" db="EMBL/GenBank/DDBJ databases">
        <authorList>
            <person name="Kim H.J."/>
            <person name="Triplett B.A."/>
        </authorList>
    </citation>
    <scope>NUCLEOTIDE SEQUENCE [LARGE SCALE GENOMIC DNA]</scope>
    <source>
        <strain evidence="1 2">DSM 8800</strain>
    </source>
</reference>
<keyword evidence="2" id="KW-1185">Reference proteome</keyword>
<dbReference type="AlphaFoldDB" id="A0A238ULR0"/>
<dbReference type="OrthoDB" id="319377at2157"/>
<name>A0A238ULR0_HALVU</name>
<evidence type="ECO:0000313" key="2">
    <source>
        <dbReference type="Proteomes" id="UP000198397"/>
    </source>
</evidence>
<dbReference type="RefSeq" id="WP_089383035.1">
    <property type="nucleotide sequence ID" value="NZ_FZNQ01000001.1"/>
</dbReference>